<name>A0A545TF77_9PROT</name>
<evidence type="ECO:0000313" key="1">
    <source>
        <dbReference type="EMBL" id="TQV75879.1"/>
    </source>
</evidence>
<dbReference type="Pfam" id="PF10013">
    <property type="entry name" value="DUF2256"/>
    <property type="match status" value="1"/>
</dbReference>
<dbReference type="PANTHER" id="PTHR37463:SF1">
    <property type="entry name" value="DUF2256 DOMAIN-CONTAINING PROTEIN"/>
    <property type="match status" value="1"/>
</dbReference>
<organism evidence="1 2">
    <name type="scientific">Denitrobaculum tricleocarpae</name>
    <dbReference type="NCBI Taxonomy" id="2591009"/>
    <lineage>
        <taxon>Bacteria</taxon>
        <taxon>Pseudomonadati</taxon>
        <taxon>Pseudomonadota</taxon>
        <taxon>Alphaproteobacteria</taxon>
        <taxon>Rhodospirillales</taxon>
        <taxon>Rhodospirillaceae</taxon>
        <taxon>Denitrobaculum</taxon>
    </lineage>
</organism>
<dbReference type="RefSeq" id="WP_142898866.1">
    <property type="nucleotide sequence ID" value="NZ_ML660060.1"/>
</dbReference>
<reference evidence="1 2" key="1">
    <citation type="submission" date="2019-06" db="EMBL/GenBank/DDBJ databases">
        <title>Whole genome sequence for Rhodospirillaceae sp. R148.</title>
        <authorList>
            <person name="Wang G."/>
        </authorList>
    </citation>
    <scope>NUCLEOTIDE SEQUENCE [LARGE SCALE GENOMIC DNA]</scope>
    <source>
        <strain evidence="1 2">R148</strain>
    </source>
</reference>
<accession>A0A545TF77</accession>
<dbReference type="OrthoDB" id="27194at2"/>
<comment type="caution">
    <text evidence="1">The sequence shown here is derived from an EMBL/GenBank/DDBJ whole genome shotgun (WGS) entry which is preliminary data.</text>
</comment>
<keyword evidence="2" id="KW-1185">Reference proteome</keyword>
<proteinExistence type="predicted"/>
<dbReference type="EMBL" id="VHSH01000009">
    <property type="protein sequence ID" value="TQV75879.1"/>
    <property type="molecule type" value="Genomic_DNA"/>
</dbReference>
<dbReference type="InterPro" id="IPR017136">
    <property type="entry name" value="UCP037205"/>
</dbReference>
<protein>
    <submittedName>
        <fullName evidence="1">DUF2256 domain-containing protein</fullName>
    </submittedName>
</protein>
<dbReference type="PANTHER" id="PTHR37463">
    <property type="entry name" value="GSL3115 PROTEIN"/>
    <property type="match status" value="1"/>
</dbReference>
<gene>
    <name evidence="1" type="ORF">FKG95_23510</name>
</gene>
<evidence type="ECO:0000313" key="2">
    <source>
        <dbReference type="Proteomes" id="UP000315252"/>
    </source>
</evidence>
<sequence>MKHRKKADLPSKLCPVCERPFTWRRKWAKDWDQVRYCSERCRRAAKMGGAGSLTNASAE</sequence>
<dbReference type="Proteomes" id="UP000315252">
    <property type="component" value="Unassembled WGS sequence"/>
</dbReference>
<dbReference type="AlphaFoldDB" id="A0A545TF77"/>